<dbReference type="EMBL" id="CM029054">
    <property type="protein sequence ID" value="KAG2538550.1"/>
    <property type="molecule type" value="Genomic_DNA"/>
</dbReference>
<gene>
    <name evidence="1" type="ORF">PVAP13_9NG425456</name>
</gene>
<evidence type="ECO:0000313" key="2">
    <source>
        <dbReference type="Proteomes" id="UP000823388"/>
    </source>
</evidence>
<dbReference type="Pfam" id="PF03004">
    <property type="entry name" value="Transposase_24"/>
    <property type="match status" value="1"/>
</dbReference>
<evidence type="ECO:0000313" key="1">
    <source>
        <dbReference type="EMBL" id="KAG2538550.1"/>
    </source>
</evidence>
<comment type="caution">
    <text evidence="1">The sequence shown here is derived from an EMBL/GenBank/DDBJ whole genome shotgun (WGS) entry which is preliminary data.</text>
</comment>
<dbReference type="PANTHER" id="PTHR33144:SF53">
    <property type="entry name" value="TRANSPOSASE TNP1_EN_SPM-LIKE DOMAIN-CONTAINING PROTEIN"/>
    <property type="match status" value="1"/>
</dbReference>
<dbReference type="InterPro" id="IPR004252">
    <property type="entry name" value="Probable_transposase_24"/>
</dbReference>
<protein>
    <recommendedName>
        <fullName evidence="3">Transposase</fullName>
    </recommendedName>
</protein>
<reference evidence="1" key="1">
    <citation type="submission" date="2020-05" db="EMBL/GenBank/DDBJ databases">
        <title>WGS assembly of Panicum virgatum.</title>
        <authorList>
            <person name="Lovell J.T."/>
            <person name="Jenkins J."/>
            <person name="Shu S."/>
            <person name="Juenger T.E."/>
            <person name="Schmutz J."/>
        </authorList>
    </citation>
    <scope>NUCLEOTIDE SEQUENCE</scope>
    <source>
        <strain evidence="1">AP13</strain>
    </source>
</reference>
<dbReference type="AlphaFoldDB" id="A0A8T0MMM3"/>
<evidence type="ECO:0008006" key="3">
    <source>
        <dbReference type="Google" id="ProtNLM"/>
    </source>
</evidence>
<proteinExistence type="predicted"/>
<dbReference type="Proteomes" id="UP000823388">
    <property type="component" value="Chromosome 9N"/>
</dbReference>
<dbReference type="PANTHER" id="PTHR33144">
    <property type="entry name" value="OS10G0409366 PROTEIN-RELATED"/>
    <property type="match status" value="1"/>
</dbReference>
<organism evidence="1 2">
    <name type="scientific">Panicum virgatum</name>
    <name type="common">Blackwell switchgrass</name>
    <dbReference type="NCBI Taxonomy" id="38727"/>
    <lineage>
        <taxon>Eukaryota</taxon>
        <taxon>Viridiplantae</taxon>
        <taxon>Streptophyta</taxon>
        <taxon>Embryophyta</taxon>
        <taxon>Tracheophyta</taxon>
        <taxon>Spermatophyta</taxon>
        <taxon>Magnoliopsida</taxon>
        <taxon>Liliopsida</taxon>
        <taxon>Poales</taxon>
        <taxon>Poaceae</taxon>
        <taxon>PACMAD clade</taxon>
        <taxon>Panicoideae</taxon>
        <taxon>Panicodae</taxon>
        <taxon>Paniceae</taxon>
        <taxon>Panicinae</taxon>
        <taxon>Panicum</taxon>
        <taxon>Panicum sect. Hiantes</taxon>
    </lineage>
</organism>
<keyword evidence="2" id="KW-1185">Reference proteome</keyword>
<sequence length="449" mass="50974">MYQLWIEDEVLPNPSRLWGGIALICDGNQDLGGRWRKEYGFTTIDYLYYKRRDSLVQIQLDADVMEMLNENERTKNVSLFVTRQRMAIISPTKSARNKTKGDGNDCNQLGQPIGKEGGLLGQFLGTIARNGGYCPIDVNDWRKVKKDSAETILQCIQTKFLYPHSCEKWILKSIGRDWRKYKATLKKKLFNPKKKKSTLYKLCPNDIDKDQWKALIRYWKSTKAKDLSDKNKRSREMKKTTHTVGTKSYARWFEDLMQLENIIDKQPELAQNSEGRVAWEGDALHQILGEEKPGQVHGMGLLPDIDIATIDGSSSGVETHMLEEIKQLKEHARNQDKLIEELIDKKRHQDDDGPTTKANCISIDHGNFQQPAVHRKVGSTVLLKTANYPKKTTVAYATILSSSPKANVVHINHPTVQDEPLVRPMTGCETIGDAHAKGTPIAWPSICVC</sequence>
<accession>A0A8T0MMM3</accession>
<name>A0A8T0MMM3_PANVG</name>